<dbReference type="GO" id="GO:0003950">
    <property type="term" value="F:NAD+ poly-ADP-ribosyltransferase activity"/>
    <property type="evidence" value="ECO:0007669"/>
    <property type="project" value="InterPro"/>
</dbReference>
<dbReference type="PANTHER" id="PTHR12684:SF2">
    <property type="entry name" value="TRNA 2'-PHOSPHOTRANSFERASE 1"/>
    <property type="match status" value="1"/>
</dbReference>
<dbReference type="InterPro" id="IPR042081">
    <property type="entry name" value="RNA_2'-PTrans_C"/>
</dbReference>
<dbReference type="Gene3D" id="3.20.170.30">
    <property type="match status" value="1"/>
</dbReference>
<dbReference type="Pfam" id="PF01885">
    <property type="entry name" value="PTS_2-RNA"/>
    <property type="match status" value="1"/>
</dbReference>
<dbReference type="EC" id="2.7.1.-" evidence="5"/>
<evidence type="ECO:0000256" key="5">
    <source>
        <dbReference type="HAMAP-Rule" id="MF_00299"/>
    </source>
</evidence>
<evidence type="ECO:0000256" key="4">
    <source>
        <dbReference type="ARBA" id="ARBA00025212"/>
    </source>
</evidence>
<dbReference type="GO" id="GO:0000215">
    <property type="term" value="F:tRNA 2'-phosphotransferase activity"/>
    <property type="evidence" value="ECO:0007669"/>
    <property type="project" value="TreeGrafter"/>
</dbReference>
<organism evidence="6 7">
    <name type="scientific">Methanolapillus africanus</name>
    <dbReference type="NCBI Taxonomy" id="3028297"/>
    <lineage>
        <taxon>Archaea</taxon>
        <taxon>Methanobacteriati</taxon>
        <taxon>Methanobacteriota</taxon>
        <taxon>Stenosarchaea group</taxon>
        <taxon>Methanomicrobia</taxon>
        <taxon>Methanosarcinales</taxon>
        <taxon>Methanosarcinaceae</taxon>
        <taxon>Methanolapillus</taxon>
    </lineage>
</organism>
<comment type="caution">
    <text evidence="6">The sequence shown here is derived from an EMBL/GenBank/DDBJ whole genome shotgun (WGS) entry which is preliminary data.</text>
</comment>
<accession>A0AAE4MH21</accession>
<dbReference type="PANTHER" id="PTHR12684">
    <property type="entry name" value="PUTATIVE PHOSPHOTRANSFERASE"/>
    <property type="match status" value="1"/>
</dbReference>
<sequence>MIRKCNEHGCFRGEACPYCGAEGEFILDDDREDRLGRFVSGALRHFPEKLELPMYIDGWVSINALTAAAARKYKWPKKYHLYALVESDEKGRYEIAGGKIRARYGHSIGVILNYPLYESEFAYYGVSPEEVDILLEQGLHPVKQKYLHLSTTLEKAIEVAMIHTENPSIFKIDAKGAIEDGLNIMVVNDDILLTDEIPVEYIVEIYE</sequence>
<dbReference type="SUPFAM" id="SSF56399">
    <property type="entry name" value="ADP-ribosylation"/>
    <property type="match status" value="1"/>
</dbReference>
<reference evidence="6" key="1">
    <citation type="submission" date="2023-06" db="EMBL/GenBank/DDBJ databases">
        <title>Genome sequence of Methanosarcinaceae archaeon Ag5.</title>
        <authorList>
            <person name="Protasov E."/>
            <person name="Platt K."/>
            <person name="Poehlein A."/>
            <person name="Daniel R."/>
            <person name="Brune A."/>
        </authorList>
    </citation>
    <scope>NUCLEOTIDE SEQUENCE</scope>
    <source>
        <strain evidence="6">Ag5</strain>
    </source>
</reference>
<comment type="function">
    <text evidence="4 5">Removes the 2'-phosphate from RNA via an intermediate in which the phosphate is ADP-ribosylated by NAD followed by a presumed transesterification to release the RNA and generate ADP-ribose 1''-2''-cyclic phosphate (APPR&gt;P). May function as an ADP-ribosylase.</text>
</comment>
<evidence type="ECO:0000313" key="6">
    <source>
        <dbReference type="EMBL" id="MDV0446475.1"/>
    </source>
</evidence>
<dbReference type="RefSeq" id="WP_338098871.1">
    <property type="nucleotide sequence ID" value="NZ_JAWDKD010000007.1"/>
</dbReference>
<dbReference type="GO" id="GO:0006388">
    <property type="term" value="P:tRNA splicing, via endonucleolytic cleavage and ligation"/>
    <property type="evidence" value="ECO:0007669"/>
    <property type="project" value="UniProtKB-UniRule"/>
</dbReference>
<gene>
    <name evidence="5 6" type="primary">kptA</name>
    <name evidence="6" type="ORF">MsAg5_03140</name>
</gene>
<dbReference type="AlphaFoldDB" id="A0AAE4MH21"/>
<protein>
    <recommendedName>
        <fullName evidence="5">Probable RNA 2'-phosphotransferase</fullName>
        <ecNumber evidence="5">2.7.1.-</ecNumber>
    </recommendedName>
</protein>
<dbReference type="Proteomes" id="UP001271789">
    <property type="component" value="Unassembled WGS sequence"/>
</dbReference>
<name>A0AAE4MH21_9EURY</name>
<evidence type="ECO:0000256" key="2">
    <source>
        <dbReference type="ARBA" id="ARBA00022679"/>
    </source>
</evidence>
<keyword evidence="2 5" id="KW-0808">Transferase</keyword>
<evidence type="ECO:0000256" key="3">
    <source>
        <dbReference type="ARBA" id="ARBA00023027"/>
    </source>
</evidence>
<dbReference type="EMBL" id="JAWDKD010000007">
    <property type="protein sequence ID" value="MDV0446475.1"/>
    <property type="molecule type" value="Genomic_DNA"/>
</dbReference>
<keyword evidence="3 5" id="KW-0520">NAD</keyword>
<dbReference type="InterPro" id="IPR022928">
    <property type="entry name" value="RNA_2'-PTrans_KptA"/>
</dbReference>
<evidence type="ECO:0000313" key="7">
    <source>
        <dbReference type="Proteomes" id="UP001271789"/>
    </source>
</evidence>
<dbReference type="InterPro" id="IPR042080">
    <property type="entry name" value="RNA_2'-PTrans_N"/>
</dbReference>
<dbReference type="HAMAP" id="MF_00299">
    <property type="entry name" value="KptA"/>
    <property type="match status" value="1"/>
</dbReference>
<evidence type="ECO:0000256" key="1">
    <source>
        <dbReference type="ARBA" id="ARBA00009836"/>
    </source>
</evidence>
<comment type="similarity">
    <text evidence="1 5">Belongs to the KptA/TPT1 family.</text>
</comment>
<proteinExistence type="inferred from homology"/>
<dbReference type="Gene3D" id="1.10.10.970">
    <property type="entry name" value="RNA 2'-phosphotransferase, Tpt1/KptA family, N-terminal domain"/>
    <property type="match status" value="1"/>
</dbReference>
<keyword evidence="7" id="KW-1185">Reference proteome</keyword>
<dbReference type="InterPro" id="IPR002745">
    <property type="entry name" value="Ptrans_KptA/Tpt1"/>
</dbReference>
<dbReference type="NCBIfam" id="NF002015">
    <property type="entry name" value="PRK00819.1-5"/>
    <property type="match status" value="1"/>
</dbReference>